<organism evidence="1 2">
    <name type="scientific">Coccidioides immitis (strain RS)</name>
    <name type="common">Valley fever fungus</name>
    <dbReference type="NCBI Taxonomy" id="246410"/>
    <lineage>
        <taxon>Eukaryota</taxon>
        <taxon>Fungi</taxon>
        <taxon>Dikarya</taxon>
        <taxon>Ascomycota</taxon>
        <taxon>Pezizomycotina</taxon>
        <taxon>Eurotiomycetes</taxon>
        <taxon>Eurotiomycetidae</taxon>
        <taxon>Onygenales</taxon>
        <taxon>Onygenaceae</taxon>
        <taxon>Coccidioides</taxon>
    </lineage>
</organism>
<dbReference type="InParanoid" id="A0A0D8JU70"/>
<sequence>MFPRVDCSWNCSLGSRTPSPTSSLVLWFAVGSKKISISTTSGAHKTPSPILPLRRWPARCPPVWDRPMRLWRALSLKGELTWNVLWGNERSADAPITTIPAGSFGAHDLKIAAVHAGHQTLAQGQKRFSLHV</sequence>
<dbReference type="AlphaFoldDB" id="A0A0D8JU70"/>
<protein>
    <submittedName>
        <fullName evidence="1">Uncharacterized protein</fullName>
    </submittedName>
</protein>
<reference evidence="2" key="1">
    <citation type="journal article" date="2009" name="Genome Res.">
        <title>Comparative genomic analyses of the human fungal pathogens Coccidioides and their relatives.</title>
        <authorList>
            <person name="Sharpton T.J."/>
            <person name="Stajich J.E."/>
            <person name="Rounsley S.D."/>
            <person name="Gardner M.J."/>
            <person name="Wortman J.R."/>
            <person name="Jordar V.S."/>
            <person name="Maiti R."/>
            <person name="Kodira C.D."/>
            <person name="Neafsey D.E."/>
            <person name="Zeng Q."/>
            <person name="Hung C.-Y."/>
            <person name="McMahan C."/>
            <person name="Muszewska A."/>
            <person name="Grynberg M."/>
            <person name="Mandel M.A."/>
            <person name="Kellner E.M."/>
            <person name="Barker B.M."/>
            <person name="Galgiani J.N."/>
            <person name="Orbach M.J."/>
            <person name="Kirkland T.N."/>
            <person name="Cole G.T."/>
            <person name="Henn M.R."/>
            <person name="Birren B.W."/>
            <person name="Taylor J.W."/>
        </authorList>
    </citation>
    <scope>NUCLEOTIDE SEQUENCE [LARGE SCALE GENOMIC DNA]</scope>
    <source>
        <strain evidence="2">RS</strain>
    </source>
</reference>
<reference evidence="2" key="2">
    <citation type="journal article" date="2010" name="Genome Res.">
        <title>Population genomic sequencing of Coccidioides fungi reveals recent hybridization and transposon control.</title>
        <authorList>
            <person name="Neafsey D.E."/>
            <person name="Barker B.M."/>
            <person name="Sharpton T.J."/>
            <person name="Stajich J.E."/>
            <person name="Park D.J."/>
            <person name="Whiston E."/>
            <person name="Hung C.-Y."/>
            <person name="McMahan C."/>
            <person name="White J."/>
            <person name="Sykes S."/>
            <person name="Heiman D."/>
            <person name="Young S."/>
            <person name="Zeng Q."/>
            <person name="Abouelleil A."/>
            <person name="Aftuck L."/>
            <person name="Bessette D."/>
            <person name="Brown A."/>
            <person name="FitzGerald M."/>
            <person name="Lui A."/>
            <person name="Macdonald J.P."/>
            <person name="Priest M."/>
            <person name="Orbach M.J."/>
            <person name="Galgiani J.N."/>
            <person name="Kirkland T.N."/>
            <person name="Cole G.T."/>
            <person name="Birren B.W."/>
            <person name="Henn M.R."/>
            <person name="Taylor J.W."/>
            <person name="Rounsley S.D."/>
        </authorList>
    </citation>
    <scope>GENOME REANNOTATION</scope>
    <source>
        <strain evidence="2">RS</strain>
    </source>
</reference>
<dbReference type="Proteomes" id="UP000001261">
    <property type="component" value="Unassembled WGS sequence"/>
</dbReference>
<keyword evidence="2" id="KW-1185">Reference proteome</keyword>
<accession>A0A0D8JU70</accession>
<name>A0A0D8JU70_COCIM</name>
<dbReference type="VEuPathDB" id="FungiDB:CIMG_12089"/>
<evidence type="ECO:0000313" key="2">
    <source>
        <dbReference type="Proteomes" id="UP000001261"/>
    </source>
</evidence>
<dbReference type="GeneID" id="24163993"/>
<dbReference type="KEGG" id="cim:CIMG_12089"/>
<gene>
    <name evidence="1" type="ORF">CIMG_12089</name>
</gene>
<proteinExistence type="predicted"/>
<evidence type="ECO:0000313" key="1">
    <source>
        <dbReference type="EMBL" id="KJF60837.1"/>
    </source>
</evidence>
<dbReference type="RefSeq" id="XP_012213982.1">
    <property type="nucleotide sequence ID" value="XM_012358559.1"/>
</dbReference>
<dbReference type="EMBL" id="GG704913">
    <property type="protein sequence ID" value="KJF60837.1"/>
    <property type="molecule type" value="Genomic_DNA"/>
</dbReference>